<feature type="coiled-coil region" evidence="1">
    <location>
        <begin position="2850"/>
        <end position="2891"/>
    </location>
</feature>
<feature type="region of interest" description="Disordered" evidence="2">
    <location>
        <begin position="2940"/>
        <end position="2994"/>
    </location>
</feature>
<feature type="compositionally biased region" description="Polar residues" evidence="2">
    <location>
        <begin position="63"/>
        <end position="99"/>
    </location>
</feature>
<feature type="compositionally biased region" description="Low complexity" evidence="2">
    <location>
        <begin position="17"/>
        <end position="35"/>
    </location>
</feature>
<evidence type="ECO:0000313" key="3">
    <source>
        <dbReference type="EMBL" id="CDW85154.1"/>
    </source>
</evidence>
<dbReference type="OrthoDB" id="328053at2759"/>
<feature type="coiled-coil region" evidence="1">
    <location>
        <begin position="1087"/>
        <end position="1346"/>
    </location>
</feature>
<feature type="coiled-coil region" evidence="1">
    <location>
        <begin position="2369"/>
        <end position="2477"/>
    </location>
</feature>
<feature type="compositionally biased region" description="Polar residues" evidence="2">
    <location>
        <begin position="46"/>
        <end position="55"/>
    </location>
</feature>
<dbReference type="OMA" id="CDVEANL"/>
<feature type="compositionally biased region" description="Polar residues" evidence="2">
    <location>
        <begin position="963"/>
        <end position="989"/>
    </location>
</feature>
<feature type="compositionally biased region" description="Basic and acidic residues" evidence="2">
    <location>
        <begin position="2972"/>
        <end position="2984"/>
    </location>
</feature>
<feature type="coiled-coil region" evidence="1">
    <location>
        <begin position="1386"/>
        <end position="2336"/>
    </location>
</feature>
<evidence type="ECO:0000256" key="1">
    <source>
        <dbReference type="SAM" id="Coils"/>
    </source>
</evidence>
<name>A0A078ASK5_STYLE</name>
<sequence length="2994" mass="352278">MKGNPNRQNFKVSSSFNQQRPSTTSNSTNNQSSKNRNQDAFPNKQRLPSANQDGSNDYMRGSYASNNPPQQQHQNYASGISNGYQQQNYDNPNRNFNIQAQSNSYNHYGLASHQRDSHHSAFTSIGAMNTITQPSVSNYRDMRSQSPLDNQSANVKSRRYKDFDPNTNNPNNNRDFLMSSTDNVSNYYQGRFNNKNEPAYLRSQKQSIISAERQSYQQHPSFINKDSIQIDQQPVYIQNYNSNGSKNNKNILSPKTYINDRREMINSKINHYQSEETLQDQIEDENYNIDMQDILMNLHSKMKSLENKYIDLANFYKMGAIKQKQQSILQDTKSPNKVFSNTADNFYTNQSSKSPLRLQSQALIAQEELDTVKEKNIISELLHEKSDLDRELQNIVKLQSKFQKVASDKNQDQFDTLARDTYEQRQMNQNPSGIFPQGLAEEQAKELQNNIQNTLTKFENEFILYINQNYNSFTENDILGLFANLKREIISIITSCLRNSINQELRTQNSQPVLRDNQTQQLLINYQKDQNEFEINQEYTIQTIKKCVFDLQNKQDLALLDLKKSQMLLQNITKSSHDLCIATMRQKEIASGKAFSGQTAFMSSPRNLAITTDQLATEISSHVKILGQSFQSLNQKILSEREELQMLGSIQDELNANLGNLKRNFSIMISQFDNLQPMTLNSERLSRKTSNNDLSHRQAQKELDELKALNDNLQQELRNATDKLQKLSHENHNLVNESQKRGSILVDREREISPISVSNMRTTHFRMDSIGAQAQMNQTDGFQQRNQVDKLKDQNMSLERQVKSLARTLQEKNDQIDRLGTDLNSMSQFQNLKTIQNQDKNQNVSLDQLQFYQQYADNQQQKLRQLIRQTQKFLYSMKKLQKAVHKKEPNVQKEKSEFEESRKELEYMLRQMKKDLDENITTKDDKLDMRPGSFVQTGRFNQIAERNHSAERTEGKPSAINPHYNQSRNPASNYQQQSQYKRLNQHQVQNANDQNSMITSINPISDLSYHKDKSPILLRQKVQRRNEQRELFKSIEPYERRVNNLLMTSLSLERQQRSPSVGDPPNNDRYGLSLSRYQSPSANPSAHQQVQHDVDILSQQIKELRQEREINNQKLIKIERDKDSYQLQKSQMEHEMDRLRRIIETLRQENTDLQEERRIMRDDIQQAQYQIMNMNNQYTQPIYNSLGQDNQMIQALEQKLRATEKELRDQMDKSERLFEQVQLNDRITAEFKRTVGFLEENVESAKRTIMDQKESIQQKEKQVEEYKQRLHQIKKQTSNAGDQKQKQENNEKLIQELETQIIANLSKFEEIDLQIKEREQDIGKLKRLLDRKLKEQEIQQINLQQEKSSSQKIQASQLNTDKIAELENKVILQTKDPQILDSDAQIKLMKSQAGQHEINIENLKEKYENKLHQLGQQLEEEMDLIKDQNRIEIEKIQKAHKQDLAKQQATLNNKMKQQQDQHNHESQEMQQEHQVALQEKLAQLEQQLKTQHQKGIEELQRQLKDKHDAQMKKKQDQYENKMQQEIERLTESMKNDDQIEVLQQMHAQERQQWTSEKSRLEGLVKDEQNKIKKAVLSKEEEIKSLKNQLMLELEELRLQQTNNEGLLQKAIDSKEQVIKQLNDKIKSLQSENETKLQAKTSEIKSLKTQLQQLEDQNQQLEDQINDLQIARQQSELKLNQSITNQDKNIKQLQKDLQGQKEQNQKDLLNKDSTIDDLKQQVIDLEEQIKHTQTSLSSQEQQLMQKIEQFKLQIKAKDSQISTLQTNVTELNDKIISLTQDISDKDFLIQQKDQQIQQIQQNLQKKIDKLDQDNQVLKQLRTDQEKQSQAKLADFQEQIDQKEQQVEELNELLNDQKTTESRLNKQIENAKLDNEKIRSQANQAQASLESQISKLKLEVSQRDEIIEQKIKQLENLQSRLSDHEKETGMAKILRQSLQQQLDKQQKELNEKELKQADKEQQILNQLQAKDQEISNLESDLEQKDKELGQKDKEIISLQKDLRIKEKDSKQRDQFIMDKDQEIQDQAYEIEQLQQELHSKDRVVKQKDQDLQLKVQELQQRGQDMETLQEQINEFEQQVEELSQANNEFDKQNQKLQDEIEKLQSNQQNEITQLNRHSQEQISKKDQQIKELISEKEKLQNQVKEMVNQTTFEKQSLEGKLQQQLNETMSQLQDKEKQNHDLQNQIQEYENLIRQYEQNEQDFQQKIQGLQEENYQLQTEYQEKEEYEKEKYNQSLESNRNVIQMLKTELQKALDQQKNQENQKNDSLLEKETQLNNQIQQLQQQNLNLRQEFDEKSNEQKQQLEGYEQEIAMKNELIEECNKLMEEFNDEKHEIKAKFKHLVQVLDSVDEESSYKEDDDIDLEDCFEKFEKEFMKSKQRMESRMDLLERDNSILRQEVQMRNDELNQIQIKMADLQAELMNAINKQDANDVEVRKKLDNAQKKIQNYKDKLVEKQKMITELEQTMKQLIEMNQRNSQNLETNTFSQQKEKTDLISKLSIAQSELMKLKQIQQQQQQVQAAKTIEKETIERVEQLEIQVMQFRKLIFMAKNQVIDEISDTFARKIKDIQNTFNSEEVLRAKLSEMKTNQQIDTLNSNIKLIKYFTFGAKRLLVVQVISNNECYVIDDSKLTETALNYLKSYLPGDDKELDDTYIHIDDAQQQLLEQLQEKLSELRAQRNDLQVQLKEIKANLTSAGQIDKKKDLQFIQLEDEVVLLSKEVAELRIKQVEHRILETHLRSRTIELNEMIKELTYHRDAESANRKVIKLMEENESLRQQVSTQSKKLHKISQKQQLTINDEDELVEEGDFFKGIEVADNLEKSQQPENDDVNLFDQSSLYGVIEGINDEERKYQNIQDDKVKQLEIQLEEIQKQNQTLQGELQRSQQQNSSINDKALFENVKGTLIPFLKNCPMTDKNNEVILEIIFDMMEFTEAQIAEVQDIRKKNRSGSISASGTETEEEVKKQTKKGIFGMFKKKEGSTTRKPEEVVSPIRPIRR</sequence>
<proteinExistence type="predicted"/>
<feature type="compositionally biased region" description="Polar residues" evidence="2">
    <location>
        <begin position="1"/>
        <end position="16"/>
    </location>
</feature>
<keyword evidence="4" id="KW-1185">Reference proteome</keyword>
<feature type="compositionally biased region" description="Polar residues" evidence="2">
    <location>
        <begin position="1050"/>
        <end position="1059"/>
    </location>
</feature>
<gene>
    <name evidence="3" type="primary">Contig8139.g8683</name>
    <name evidence="3" type="ORF">STYLEM_14225</name>
</gene>
<evidence type="ECO:0000256" key="2">
    <source>
        <dbReference type="SAM" id="MobiDB-lite"/>
    </source>
</evidence>
<feature type="coiled-coil region" evidence="1">
    <location>
        <begin position="2655"/>
        <end position="2724"/>
    </location>
</feature>
<keyword evidence="1" id="KW-0175">Coiled coil</keyword>
<dbReference type="Proteomes" id="UP000039865">
    <property type="component" value="Unassembled WGS sequence"/>
</dbReference>
<feature type="coiled-coil region" evidence="1">
    <location>
        <begin position="696"/>
        <end position="737"/>
    </location>
</feature>
<feature type="region of interest" description="Disordered" evidence="2">
    <location>
        <begin position="1050"/>
        <end position="1072"/>
    </location>
</feature>
<dbReference type="EMBL" id="CCKQ01013490">
    <property type="protein sequence ID" value="CDW85154.1"/>
    <property type="molecule type" value="Genomic_DNA"/>
</dbReference>
<dbReference type="Gene3D" id="1.10.287.1490">
    <property type="match status" value="1"/>
</dbReference>
<feature type="coiled-coil region" evidence="1">
    <location>
        <begin position="788"/>
        <end position="822"/>
    </location>
</feature>
<feature type="compositionally biased region" description="Basic and acidic residues" evidence="2">
    <location>
        <begin position="945"/>
        <end position="955"/>
    </location>
</feature>
<accession>A0A078ASK5</accession>
<organism evidence="3 4">
    <name type="scientific">Stylonychia lemnae</name>
    <name type="common">Ciliate</name>
    <dbReference type="NCBI Taxonomy" id="5949"/>
    <lineage>
        <taxon>Eukaryota</taxon>
        <taxon>Sar</taxon>
        <taxon>Alveolata</taxon>
        <taxon>Ciliophora</taxon>
        <taxon>Intramacronucleata</taxon>
        <taxon>Spirotrichea</taxon>
        <taxon>Stichotrichia</taxon>
        <taxon>Sporadotrichida</taxon>
        <taxon>Oxytrichidae</taxon>
        <taxon>Stylonychinae</taxon>
        <taxon>Stylonychia</taxon>
    </lineage>
</organism>
<feature type="region of interest" description="Disordered" evidence="2">
    <location>
        <begin position="1"/>
        <end position="99"/>
    </location>
</feature>
<dbReference type="InParanoid" id="A0A078ASK5"/>
<protein>
    <submittedName>
        <fullName evidence="3">Uncharacterized protein</fullName>
    </submittedName>
</protein>
<reference evidence="3 4" key="1">
    <citation type="submission" date="2014-06" db="EMBL/GenBank/DDBJ databases">
        <authorList>
            <person name="Swart Estienne"/>
        </authorList>
    </citation>
    <scope>NUCLEOTIDE SEQUENCE [LARGE SCALE GENOMIC DNA]</scope>
    <source>
        <strain evidence="3 4">130c</strain>
    </source>
</reference>
<evidence type="ECO:0000313" key="4">
    <source>
        <dbReference type="Proteomes" id="UP000039865"/>
    </source>
</evidence>
<feature type="region of interest" description="Disordered" evidence="2">
    <location>
        <begin position="134"/>
        <end position="180"/>
    </location>
</feature>
<feature type="coiled-coil region" evidence="1">
    <location>
        <begin position="2755"/>
        <end position="2782"/>
    </location>
</feature>
<feature type="compositionally biased region" description="Polar residues" evidence="2">
    <location>
        <begin position="134"/>
        <end position="155"/>
    </location>
</feature>
<feature type="region of interest" description="Disordered" evidence="2">
    <location>
        <begin position="945"/>
        <end position="989"/>
    </location>
</feature>